<reference evidence="1 2" key="1">
    <citation type="submission" date="2024-01" db="EMBL/GenBank/DDBJ databases">
        <title>A draft genome for the cacao thread blight pathogen Marasmiellus scandens.</title>
        <authorList>
            <person name="Baruah I.K."/>
            <person name="Leung J."/>
            <person name="Bukari Y."/>
            <person name="Amoako-Attah I."/>
            <person name="Meinhardt L.W."/>
            <person name="Bailey B.A."/>
            <person name="Cohen S.P."/>
        </authorList>
    </citation>
    <scope>NUCLEOTIDE SEQUENCE [LARGE SCALE GENOMIC DNA]</scope>
    <source>
        <strain evidence="1 2">GH-19</strain>
    </source>
</reference>
<sequence length="348" mass="39708">MAPFPSQLIDPTTARVQVTPTVKFTCQPKVDANSPYFISLRVRTCEQSAGNVIQDAIRDTIKNCSIPGSKAQKAAVQRHTNPFGNLYGMMFSMSEQDRLAVAVKFIEFLCILDDVMEELPYDQAIREHEILCQTLNPTCEDFFVGSDLESTSECLDGMRIFLIGIRETVLSLGAEQGHILLADLERTLRHRECAPADFASLEDYIPYRIINLDWDFVCLLLRWSMNIDLNDAEAKLNFLNEFEYITGAVGGLCNDYYSWNREKKQYEDSDRIMNAIPVLMRQHSLSEIQAKSSLQNIIIKEANHLGELRNRMEEAGASESLKRYLSGLEHIAAGYMYWCSTCPRYYIF</sequence>
<accession>A0ABR1IPN8</accession>
<dbReference type="EMBL" id="JBANRG010000082">
    <property type="protein sequence ID" value="KAK7437903.1"/>
    <property type="molecule type" value="Genomic_DNA"/>
</dbReference>
<dbReference type="InterPro" id="IPR008949">
    <property type="entry name" value="Isoprenoid_synthase_dom_sf"/>
</dbReference>
<organism evidence="1 2">
    <name type="scientific">Marasmiellus scandens</name>
    <dbReference type="NCBI Taxonomy" id="2682957"/>
    <lineage>
        <taxon>Eukaryota</taxon>
        <taxon>Fungi</taxon>
        <taxon>Dikarya</taxon>
        <taxon>Basidiomycota</taxon>
        <taxon>Agaricomycotina</taxon>
        <taxon>Agaricomycetes</taxon>
        <taxon>Agaricomycetidae</taxon>
        <taxon>Agaricales</taxon>
        <taxon>Marasmiineae</taxon>
        <taxon>Omphalotaceae</taxon>
        <taxon>Marasmiellus</taxon>
    </lineage>
</organism>
<comment type="caution">
    <text evidence="1">The sequence shown here is derived from an EMBL/GenBank/DDBJ whole genome shotgun (WGS) entry which is preliminary data.</text>
</comment>
<name>A0ABR1IPN8_9AGAR</name>
<dbReference type="Proteomes" id="UP001498398">
    <property type="component" value="Unassembled WGS sequence"/>
</dbReference>
<keyword evidence="2" id="KW-1185">Reference proteome</keyword>
<evidence type="ECO:0000313" key="2">
    <source>
        <dbReference type="Proteomes" id="UP001498398"/>
    </source>
</evidence>
<proteinExistence type="predicted"/>
<evidence type="ECO:0008006" key="3">
    <source>
        <dbReference type="Google" id="ProtNLM"/>
    </source>
</evidence>
<protein>
    <recommendedName>
        <fullName evidence="3">Terpenoid synthase</fullName>
    </recommendedName>
</protein>
<evidence type="ECO:0000313" key="1">
    <source>
        <dbReference type="EMBL" id="KAK7437903.1"/>
    </source>
</evidence>
<gene>
    <name evidence="1" type="ORF">VKT23_018338</name>
</gene>
<dbReference type="Gene3D" id="1.10.600.10">
    <property type="entry name" value="Farnesyl Diphosphate Synthase"/>
    <property type="match status" value="1"/>
</dbReference>
<dbReference type="SUPFAM" id="SSF48576">
    <property type="entry name" value="Terpenoid synthases"/>
    <property type="match status" value="1"/>
</dbReference>
<dbReference type="Pfam" id="PF19086">
    <property type="entry name" value="Terpene_syn_C_2"/>
    <property type="match status" value="1"/>
</dbReference>